<organism evidence="2 3">
    <name type="scientific">Lithospermum erythrorhizon</name>
    <name type="common">Purple gromwell</name>
    <name type="synonym">Lithospermum officinale var. erythrorhizon</name>
    <dbReference type="NCBI Taxonomy" id="34254"/>
    <lineage>
        <taxon>Eukaryota</taxon>
        <taxon>Viridiplantae</taxon>
        <taxon>Streptophyta</taxon>
        <taxon>Embryophyta</taxon>
        <taxon>Tracheophyta</taxon>
        <taxon>Spermatophyta</taxon>
        <taxon>Magnoliopsida</taxon>
        <taxon>eudicotyledons</taxon>
        <taxon>Gunneridae</taxon>
        <taxon>Pentapetalae</taxon>
        <taxon>asterids</taxon>
        <taxon>lamiids</taxon>
        <taxon>Boraginales</taxon>
        <taxon>Boraginaceae</taxon>
        <taxon>Boraginoideae</taxon>
        <taxon>Lithospermeae</taxon>
        <taxon>Lithospermum</taxon>
    </lineage>
</organism>
<name>A0AAV3S396_LITER</name>
<reference evidence="2 3" key="1">
    <citation type="submission" date="2024-01" db="EMBL/GenBank/DDBJ databases">
        <title>The complete chloroplast genome sequence of Lithospermum erythrorhizon: insights into the phylogenetic relationship among Boraginaceae species and the maternal lineages of purple gromwells.</title>
        <authorList>
            <person name="Okada T."/>
            <person name="Watanabe K."/>
        </authorList>
    </citation>
    <scope>NUCLEOTIDE SEQUENCE [LARGE SCALE GENOMIC DNA]</scope>
</reference>
<gene>
    <name evidence="2" type="ORF">LIER_34733</name>
</gene>
<evidence type="ECO:0000256" key="1">
    <source>
        <dbReference type="SAM" id="MobiDB-lite"/>
    </source>
</evidence>
<dbReference type="EMBL" id="BAABME010014717">
    <property type="protein sequence ID" value="GAA0187445.1"/>
    <property type="molecule type" value="Genomic_DNA"/>
</dbReference>
<comment type="caution">
    <text evidence="2">The sequence shown here is derived from an EMBL/GenBank/DDBJ whole genome shotgun (WGS) entry which is preliminary data.</text>
</comment>
<proteinExistence type="predicted"/>
<dbReference type="PANTHER" id="PTHR33237">
    <property type="entry name" value="F2P16.13 PROTEIN-RELATED"/>
    <property type="match status" value="1"/>
</dbReference>
<keyword evidence="3" id="KW-1185">Reference proteome</keyword>
<sequence length="149" mass="16945">MSRFAPPSTTSCPNMALSKRLSVSILEPILAFWFYFSQKTIKASKRLTNGSPKSSPLAKPRKVLATLSHKTFNLRHKKKSTCDDEHEEEYDFGDGGLWQRSILMGDKCQPLDFSGVIYYDNDGRRMSELPMRSPARASPLPNYILNKKE</sequence>
<feature type="region of interest" description="Disordered" evidence="1">
    <location>
        <begin position="129"/>
        <end position="149"/>
    </location>
</feature>
<dbReference type="Proteomes" id="UP001454036">
    <property type="component" value="Unassembled WGS sequence"/>
</dbReference>
<dbReference type="AlphaFoldDB" id="A0AAV3S396"/>
<evidence type="ECO:0000313" key="3">
    <source>
        <dbReference type="Proteomes" id="UP001454036"/>
    </source>
</evidence>
<accession>A0AAV3S396</accession>
<protein>
    <submittedName>
        <fullName evidence="2">Uncharacterized protein</fullName>
    </submittedName>
</protein>
<dbReference type="PANTHER" id="PTHR33237:SF46">
    <property type="entry name" value="OS01G0606100 PROTEIN"/>
    <property type="match status" value="1"/>
</dbReference>
<evidence type="ECO:0000313" key="2">
    <source>
        <dbReference type="EMBL" id="GAA0187445.1"/>
    </source>
</evidence>